<dbReference type="CDD" id="cd00761">
    <property type="entry name" value="Glyco_tranf_GTA_type"/>
    <property type="match status" value="1"/>
</dbReference>
<evidence type="ECO:0000256" key="9">
    <source>
        <dbReference type="RuleBase" id="RU364016"/>
    </source>
</evidence>
<keyword evidence="8 9" id="KW-0472">Membrane</keyword>
<gene>
    <name evidence="11" type="ORF">GPM918_LOCUS30156</name>
    <name evidence="12" type="ORF">SRO942_LOCUS30758</name>
</gene>
<evidence type="ECO:0000256" key="4">
    <source>
        <dbReference type="ARBA" id="ARBA00022692"/>
    </source>
</evidence>
<accession>A0A815G7Y3</accession>
<name>A0A815G7Y3_9BILA</name>
<dbReference type="InterPro" id="IPR051227">
    <property type="entry name" value="CS_glycosyltransferase"/>
</dbReference>
<dbReference type="Pfam" id="PF05679">
    <property type="entry name" value="CHGN"/>
    <property type="match status" value="1"/>
</dbReference>
<keyword evidence="5 9" id="KW-0735">Signal-anchor</keyword>
<evidence type="ECO:0000256" key="5">
    <source>
        <dbReference type="ARBA" id="ARBA00022968"/>
    </source>
</evidence>
<organism evidence="11 13">
    <name type="scientific">Didymodactylos carnosus</name>
    <dbReference type="NCBI Taxonomy" id="1234261"/>
    <lineage>
        <taxon>Eukaryota</taxon>
        <taxon>Metazoa</taxon>
        <taxon>Spiralia</taxon>
        <taxon>Gnathifera</taxon>
        <taxon>Rotifera</taxon>
        <taxon>Eurotatoria</taxon>
        <taxon>Bdelloidea</taxon>
        <taxon>Philodinida</taxon>
        <taxon>Philodinidae</taxon>
        <taxon>Didymodactylos</taxon>
    </lineage>
</organism>
<proteinExistence type="inferred from homology"/>
<dbReference type="PANTHER" id="PTHR12369">
    <property type="entry name" value="CHONDROITIN SYNTHASE"/>
    <property type="match status" value="1"/>
</dbReference>
<dbReference type="GO" id="GO:0032580">
    <property type="term" value="C:Golgi cisterna membrane"/>
    <property type="evidence" value="ECO:0007669"/>
    <property type="project" value="UniProtKB-SubCell"/>
</dbReference>
<evidence type="ECO:0000256" key="3">
    <source>
        <dbReference type="ARBA" id="ARBA00022679"/>
    </source>
</evidence>
<evidence type="ECO:0000256" key="2">
    <source>
        <dbReference type="ARBA" id="ARBA00009239"/>
    </source>
</evidence>
<dbReference type="InterPro" id="IPR008428">
    <property type="entry name" value="Chond_GalNAc"/>
</dbReference>
<evidence type="ECO:0000256" key="10">
    <source>
        <dbReference type="SAM" id="MobiDB-lite"/>
    </source>
</evidence>
<dbReference type="Proteomes" id="UP000663829">
    <property type="component" value="Unassembled WGS sequence"/>
</dbReference>
<keyword evidence="3 9" id="KW-0808">Transferase</keyword>
<comment type="caution">
    <text evidence="11">The sequence shown here is derived from an EMBL/GenBank/DDBJ whole genome shotgun (WGS) entry which is preliminary data.</text>
</comment>
<keyword evidence="13" id="KW-1185">Reference proteome</keyword>
<dbReference type="PANTHER" id="PTHR12369:SF11">
    <property type="entry name" value="HEXOSYLTRANSFERASE"/>
    <property type="match status" value="1"/>
</dbReference>
<dbReference type="Gene3D" id="3.90.550.10">
    <property type="entry name" value="Spore Coat Polysaccharide Biosynthesis Protein SpsA, Chain A"/>
    <property type="match status" value="1"/>
</dbReference>
<feature type="transmembrane region" description="Helical" evidence="9">
    <location>
        <begin position="36"/>
        <end position="58"/>
    </location>
</feature>
<dbReference type="InterPro" id="IPR029044">
    <property type="entry name" value="Nucleotide-diphossugar_trans"/>
</dbReference>
<comment type="subcellular location">
    <subcellularLocation>
        <location evidence="1 9">Golgi apparatus</location>
        <location evidence="1 9">Golgi stack membrane</location>
        <topology evidence="1 9">Single-pass type II membrane protein</topology>
    </subcellularLocation>
</comment>
<evidence type="ECO:0000313" key="11">
    <source>
        <dbReference type="EMBL" id="CAF1335282.1"/>
    </source>
</evidence>
<protein>
    <recommendedName>
        <fullName evidence="9">Hexosyltransferase</fullName>
        <ecNumber evidence="9">2.4.1.-</ecNumber>
    </recommendedName>
</protein>
<dbReference type="EC" id="2.4.1.-" evidence="9"/>
<feature type="region of interest" description="Disordered" evidence="10">
    <location>
        <begin position="1"/>
        <end position="27"/>
    </location>
</feature>
<keyword evidence="7 9" id="KW-0333">Golgi apparatus</keyword>
<dbReference type="GO" id="GO:0047238">
    <property type="term" value="F:glucuronosyl-N-acetylgalactosaminyl-proteoglycan 4-beta-N-acetylgalactosaminyltransferase activity"/>
    <property type="evidence" value="ECO:0007669"/>
    <property type="project" value="TreeGrafter"/>
</dbReference>
<keyword evidence="4 9" id="KW-0812">Transmembrane</keyword>
<evidence type="ECO:0000256" key="1">
    <source>
        <dbReference type="ARBA" id="ARBA00004447"/>
    </source>
</evidence>
<sequence>MSFDIHQIESNQQSSQSSTLTSRNPRNRISRRGPTWWLSLILLLISTVAGFQIGLVLLCNVKRCVTGVLDQNIRAKNTSLPVNVYRLPNKKQLILIAVMTSKDFLNTRVPTVMRSTTNDSHINLVSLPSVTDTYPPQKKSFLMMKYIHDHYLNKFEWFMRVDDDVYIRTDNLEKLLRSIDNRKPHYIGQPGMGTKDEYGKLALEENENFCMGGPGIIMSRETLARFIPHIKKCLKNFYTYHEDVELGRCVHQYANTSCTWSYEMQHILFNHPNKTDGYKQTNLLNTDILRAISLHSIKDTKTFTRVHNFAIQRRIIDLEQRHMILKREIQSYNLILDIQHAIKIQQKNFTQLIHKTKNLQYRTKLQQQYKLLQQHDLHIAEQLISINNNSYRLFINSNNDHFKDKLPWNVFLNYYNEKISSIPSVTSSPFVSQINLETPSLFSQITNNHHNHRTTKTLNNNYNKFLRQKNDYRLWTIFTASQYSATNELPVRSIEPSFKQCFDEVVRTYMEDVNKVSRHMGRFLEYKKTLYGYYKHEPKYGINYILDLFLIYRKYSGKKMSVPVRKRVYVVQKFRPYYFRELFLLVPNSSSAIRVSSDISSLSSLSSNNKPKFPVKYLNMIVPVSGRLNTLKRLLNNFDSVVLNNSNLNYVLLNIVLMETTEDNSEKMSTLVDYIQNFNRKRSIITMTDRTRINVIKVDNENFTRGYARSYGASKFNDTDLLFFMDLDMIFTKDLFPRILRNTIYNKQVYFPIIFSQYDPQYWNTIKSENNSFAMLRDNVGYWRQYGFGMLGIYKSDLKYVGNWNREINGWGKEDVEIYDKLVQSNLTVFRSVDNSLIHIFHTKECSSILSDDQMRMCKGTRSITLGSQRTLVMEVQKLIDQNKI</sequence>
<dbReference type="Proteomes" id="UP000681722">
    <property type="component" value="Unassembled WGS sequence"/>
</dbReference>
<reference evidence="11" key="1">
    <citation type="submission" date="2021-02" db="EMBL/GenBank/DDBJ databases">
        <authorList>
            <person name="Nowell W R."/>
        </authorList>
    </citation>
    <scope>NUCLEOTIDE SEQUENCE</scope>
</reference>
<dbReference type="Gene3D" id="3.90.550.50">
    <property type="match status" value="1"/>
</dbReference>
<evidence type="ECO:0000256" key="7">
    <source>
        <dbReference type="ARBA" id="ARBA00023034"/>
    </source>
</evidence>
<evidence type="ECO:0000313" key="12">
    <source>
        <dbReference type="EMBL" id="CAF4191839.1"/>
    </source>
</evidence>
<evidence type="ECO:0000256" key="6">
    <source>
        <dbReference type="ARBA" id="ARBA00022989"/>
    </source>
</evidence>
<evidence type="ECO:0000256" key="8">
    <source>
        <dbReference type="ARBA" id="ARBA00023136"/>
    </source>
</evidence>
<dbReference type="EMBL" id="CAJOBC010055529">
    <property type="protein sequence ID" value="CAF4191839.1"/>
    <property type="molecule type" value="Genomic_DNA"/>
</dbReference>
<dbReference type="AlphaFoldDB" id="A0A815G7Y3"/>
<comment type="similarity">
    <text evidence="2 9">Belongs to the chondroitin N-acetylgalactosaminyltransferase family.</text>
</comment>
<evidence type="ECO:0000313" key="13">
    <source>
        <dbReference type="Proteomes" id="UP000663829"/>
    </source>
</evidence>
<dbReference type="SUPFAM" id="SSF53448">
    <property type="entry name" value="Nucleotide-diphospho-sugar transferases"/>
    <property type="match status" value="1"/>
</dbReference>
<keyword evidence="6 9" id="KW-1133">Transmembrane helix</keyword>
<dbReference type="OrthoDB" id="431432at2759"/>
<dbReference type="EMBL" id="CAJNOQ010014117">
    <property type="protein sequence ID" value="CAF1335282.1"/>
    <property type="molecule type" value="Genomic_DNA"/>
</dbReference>